<evidence type="ECO:0000313" key="3">
    <source>
        <dbReference type="Proteomes" id="UP000305778"/>
    </source>
</evidence>
<reference evidence="2 3" key="1">
    <citation type="submission" date="2019-04" db="EMBL/GenBank/DDBJ databases">
        <title>Streptomyces oryziradicis sp. nov., a novel actinomycete isolated from rhizosphere soil of rice (Oryza sativa L.).</title>
        <authorList>
            <person name="Li C."/>
        </authorList>
    </citation>
    <scope>NUCLEOTIDE SEQUENCE [LARGE SCALE GENOMIC DNA]</scope>
    <source>
        <strain evidence="2 3">NEAU-C40</strain>
    </source>
</reference>
<evidence type="ECO:0000256" key="1">
    <source>
        <dbReference type="SAM" id="MobiDB-lite"/>
    </source>
</evidence>
<feature type="compositionally biased region" description="Low complexity" evidence="1">
    <location>
        <begin position="63"/>
        <end position="78"/>
    </location>
</feature>
<dbReference type="AlphaFoldDB" id="A0A4U0SHG0"/>
<comment type="caution">
    <text evidence="2">The sequence shown here is derived from an EMBL/GenBank/DDBJ whole genome shotgun (WGS) entry which is preliminary data.</text>
</comment>
<sequence length="78" mass="8452">MTRGRAVTLLPGTLAEQLLKQLHGRFPLNETDPPVGQDEPSAMTTTQFPPRTTLWGRRPPAVSLPSLSRLHSSPPSPG</sequence>
<dbReference type="OrthoDB" id="4320192at2"/>
<feature type="region of interest" description="Disordered" evidence="1">
    <location>
        <begin position="26"/>
        <end position="78"/>
    </location>
</feature>
<name>A0A4U0SHG0_9ACTN</name>
<dbReference type="EMBL" id="SUMC01000024">
    <property type="protein sequence ID" value="TKA09110.1"/>
    <property type="molecule type" value="Genomic_DNA"/>
</dbReference>
<proteinExistence type="predicted"/>
<keyword evidence="3" id="KW-1185">Reference proteome</keyword>
<evidence type="ECO:0000313" key="2">
    <source>
        <dbReference type="EMBL" id="TKA09110.1"/>
    </source>
</evidence>
<protein>
    <submittedName>
        <fullName evidence="2">Uncharacterized protein</fullName>
    </submittedName>
</protein>
<dbReference type="Proteomes" id="UP000305778">
    <property type="component" value="Unassembled WGS sequence"/>
</dbReference>
<accession>A0A4U0SHG0</accession>
<gene>
    <name evidence="2" type="ORF">FCI23_23750</name>
</gene>
<organism evidence="2 3">
    <name type="scientific">Actinacidiphila oryziradicis</name>
    <dbReference type="NCBI Taxonomy" id="2571141"/>
    <lineage>
        <taxon>Bacteria</taxon>
        <taxon>Bacillati</taxon>
        <taxon>Actinomycetota</taxon>
        <taxon>Actinomycetes</taxon>
        <taxon>Kitasatosporales</taxon>
        <taxon>Streptomycetaceae</taxon>
        <taxon>Actinacidiphila</taxon>
    </lineage>
</organism>